<dbReference type="Proteomes" id="UP000815325">
    <property type="component" value="Unassembled WGS sequence"/>
</dbReference>
<dbReference type="SUPFAM" id="SSF47794">
    <property type="entry name" value="Rad51 N-terminal domain-like"/>
    <property type="match status" value="1"/>
</dbReference>
<keyword evidence="3" id="KW-0238">DNA-binding</keyword>
<dbReference type="PROSITE" id="PS50162">
    <property type="entry name" value="RECA_2"/>
    <property type="match status" value="1"/>
</dbReference>
<dbReference type="PIRSF" id="PIRSF005856">
    <property type="entry name" value="Rad51"/>
    <property type="match status" value="1"/>
</dbReference>
<organism evidence="5 6">
    <name type="scientific">Dunaliella salina</name>
    <name type="common">Green alga</name>
    <name type="synonym">Protococcus salinus</name>
    <dbReference type="NCBI Taxonomy" id="3046"/>
    <lineage>
        <taxon>Eukaryota</taxon>
        <taxon>Viridiplantae</taxon>
        <taxon>Chlorophyta</taxon>
        <taxon>core chlorophytes</taxon>
        <taxon>Chlorophyceae</taxon>
        <taxon>CS clade</taxon>
        <taxon>Chlamydomonadales</taxon>
        <taxon>Dunaliellaceae</taxon>
        <taxon>Dunaliella</taxon>
    </lineage>
</organism>
<protein>
    <submittedName>
        <fullName evidence="5">Rad51-like protein</fullName>
    </submittedName>
</protein>
<keyword evidence="2" id="KW-0067">ATP-binding</keyword>
<dbReference type="EMBL" id="MU069859">
    <property type="protein sequence ID" value="KAF5832633.1"/>
    <property type="molecule type" value="Genomic_DNA"/>
</dbReference>
<dbReference type="InterPro" id="IPR013632">
    <property type="entry name" value="Rad51_C"/>
</dbReference>
<dbReference type="InterPro" id="IPR027417">
    <property type="entry name" value="P-loop_NTPase"/>
</dbReference>
<dbReference type="SUPFAM" id="SSF52540">
    <property type="entry name" value="P-loop containing nucleoside triphosphate hydrolases"/>
    <property type="match status" value="1"/>
</dbReference>
<dbReference type="Gene3D" id="1.10.150.20">
    <property type="entry name" value="5' to 3' exonuclease, C-terminal subdomain"/>
    <property type="match status" value="1"/>
</dbReference>
<dbReference type="InterPro" id="IPR020588">
    <property type="entry name" value="RecA_ATP-bd"/>
</dbReference>
<proteinExistence type="predicted"/>
<evidence type="ECO:0000256" key="1">
    <source>
        <dbReference type="ARBA" id="ARBA00022741"/>
    </source>
</evidence>
<dbReference type="InterPro" id="IPR016467">
    <property type="entry name" value="DNA_recomb/repair_RecA-like"/>
</dbReference>
<dbReference type="Pfam" id="PF08423">
    <property type="entry name" value="Rad51"/>
    <property type="match status" value="1"/>
</dbReference>
<dbReference type="InterPro" id="IPR010995">
    <property type="entry name" value="DNA_repair_Rad51/TF_NusA_a-hlx"/>
</dbReference>
<keyword evidence="1" id="KW-0547">Nucleotide-binding</keyword>
<name>A0ABQ7GDL0_DUNSA</name>
<evidence type="ECO:0000313" key="5">
    <source>
        <dbReference type="EMBL" id="KAF5832633.1"/>
    </source>
</evidence>
<dbReference type="PANTHER" id="PTHR22942:SF30">
    <property type="entry name" value="MEIOTIC RECOMBINATION PROTEIN DMC1_LIM15 HOMOLOG"/>
    <property type="match status" value="1"/>
</dbReference>
<sequence>KVAQAEEADLEVDDDYLPIEKLQTVGINTGDIKKAKEAGYHTIMSFVLHPSKMLLNIKGLSEAKVTKMVEACKQMTPGSGWRCASEVQAERARSILKITTGSRALDELLGGGLETKSITEIYGEFRCGKTQVRTGNLVQQNVAYIDTEGTFRPDRIIPIAQRFNLDADSVLGNIVHARAFNFEHQMELLISVAALMAEDPFKLLVVDSLTSNFRSDFCGRGELAERQQKLGQMLNRLRKISEEFNVAVVVTNQVVSDPGGGVTFVSDPKKPVGGHVQRL</sequence>
<dbReference type="PANTHER" id="PTHR22942">
    <property type="entry name" value="RECA/RAD51/RADA DNA STRAND-PAIRING FAMILY MEMBER"/>
    <property type="match status" value="1"/>
</dbReference>
<accession>A0ABQ7GDL0</accession>
<feature type="non-terminal residue" evidence="5">
    <location>
        <position position="1"/>
    </location>
</feature>
<dbReference type="Gene3D" id="3.40.50.300">
    <property type="entry name" value="P-loop containing nucleotide triphosphate hydrolases"/>
    <property type="match status" value="1"/>
</dbReference>
<comment type="caution">
    <text evidence="5">The sequence shown here is derived from an EMBL/GenBank/DDBJ whole genome shotgun (WGS) entry which is preliminary data.</text>
</comment>
<gene>
    <name evidence="5" type="ORF">DUNSADRAFT_11419</name>
</gene>
<feature type="domain" description="RecA family profile 1" evidence="4">
    <location>
        <begin position="94"/>
        <end position="254"/>
    </location>
</feature>
<keyword evidence="6" id="KW-1185">Reference proteome</keyword>
<evidence type="ECO:0000259" key="4">
    <source>
        <dbReference type="PROSITE" id="PS50162"/>
    </source>
</evidence>
<evidence type="ECO:0000256" key="2">
    <source>
        <dbReference type="ARBA" id="ARBA00022840"/>
    </source>
</evidence>
<evidence type="ECO:0000313" key="6">
    <source>
        <dbReference type="Proteomes" id="UP000815325"/>
    </source>
</evidence>
<reference evidence="5" key="1">
    <citation type="submission" date="2017-08" db="EMBL/GenBank/DDBJ databases">
        <authorList>
            <person name="Polle J.E."/>
            <person name="Barry K."/>
            <person name="Cushman J."/>
            <person name="Schmutz J."/>
            <person name="Tran D."/>
            <person name="Hathwaick L.T."/>
            <person name="Yim W.C."/>
            <person name="Jenkins J."/>
            <person name="Mckie-Krisberg Z.M."/>
            <person name="Prochnik S."/>
            <person name="Lindquist E."/>
            <person name="Dockter R.B."/>
            <person name="Adam C."/>
            <person name="Molina H."/>
            <person name="Bunkerborg J."/>
            <person name="Jin E."/>
            <person name="Buchheim M."/>
            <person name="Magnuson J."/>
        </authorList>
    </citation>
    <scope>NUCLEOTIDE SEQUENCE</scope>
    <source>
        <strain evidence="5">CCAP 19/18</strain>
    </source>
</reference>
<evidence type="ECO:0000256" key="3">
    <source>
        <dbReference type="ARBA" id="ARBA00023125"/>
    </source>
</evidence>